<dbReference type="InterPro" id="IPR040854">
    <property type="entry name" value="ZSWIM9"/>
</dbReference>
<dbReference type="EMBL" id="VTPC01000674">
    <property type="protein sequence ID" value="KAF2904796.1"/>
    <property type="molecule type" value="Genomic_DNA"/>
</dbReference>
<dbReference type="PANTHER" id="PTHR47086:SF4">
    <property type="entry name" value="BTB DOMAIN-CONTAINING PROTEIN"/>
    <property type="match status" value="1"/>
</dbReference>
<gene>
    <name evidence="2" type="ORF">ILUMI_01361</name>
</gene>
<name>A0A8K0DIG9_IGNLU</name>
<protein>
    <recommendedName>
        <fullName evidence="1">ZSWIM3 N-terminal domain-containing protein</fullName>
    </recommendedName>
</protein>
<evidence type="ECO:0000313" key="2">
    <source>
        <dbReference type="EMBL" id="KAF2904796.1"/>
    </source>
</evidence>
<dbReference type="PANTHER" id="PTHR47086">
    <property type="entry name" value="BTB DOMAIN-CONTAINING PROTEIN"/>
    <property type="match status" value="1"/>
</dbReference>
<proteinExistence type="predicted"/>
<dbReference type="AlphaFoldDB" id="A0A8K0DIG9"/>
<dbReference type="Proteomes" id="UP000801492">
    <property type="component" value="Unassembled WGS sequence"/>
</dbReference>
<comment type="caution">
    <text evidence="2">The sequence shown here is derived from an EMBL/GenBank/DDBJ whole genome shotgun (WGS) entry which is preliminary data.</text>
</comment>
<evidence type="ECO:0000313" key="3">
    <source>
        <dbReference type="Proteomes" id="UP000801492"/>
    </source>
</evidence>
<evidence type="ECO:0000259" key="1">
    <source>
        <dbReference type="Pfam" id="PF21599"/>
    </source>
</evidence>
<dbReference type="OrthoDB" id="6717041at2759"/>
<organism evidence="2 3">
    <name type="scientific">Ignelater luminosus</name>
    <name type="common">Cucubano</name>
    <name type="synonym">Pyrophorus luminosus</name>
    <dbReference type="NCBI Taxonomy" id="2038154"/>
    <lineage>
        <taxon>Eukaryota</taxon>
        <taxon>Metazoa</taxon>
        <taxon>Ecdysozoa</taxon>
        <taxon>Arthropoda</taxon>
        <taxon>Hexapoda</taxon>
        <taxon>Insecta</taxon>
        <taxon>Pterygota</taxon>
        <taxon>Neoptera</taxon>
        <taxon>Endopterygota</taxon>
        <taxon>Coleoptera</taxon>
        <taxon>Polyphaga</taxon>
        <taxon>Elateriformia</taxon>
        <taxon>Elateroidea</taxon>
        <taxon>Elateridae</taxon>
        <taxon>Agrypninae</taxon>
        <taxon>Pyrophorini</taxon>
        <taxon>Ignelater</taxon>
    </lineage>
</organism>
<reference evidence="2" key="1">
    <citation type="submission" date="2019-08" db="EMBL/GenBank/DDBJ databases">
        <title>The genome of the North American firefly Photinus pyralis.</title>
        <authorList>
            <consortium name="Photinus pyralis genome working group"/>
            <person name="Fallon T.R."/>
            <person name="Sander Lower S.E."/>
            <person name="Weng J.-K."/>
        </authorList>
    </citation>
    <scope>NUCLEOTIDE SEQUENCE</scope>
    <source>
        <strain evidence="2">TRF0915ILg1</strain>
        <tissue evidence="2">Whole body</tissue>
    </source>
</reference>
<feature type="domain" description="ZSWIM3 N-terminal" evidence="1">
    <location>
        <begin position="23"/>
        <end position="129"/>
    </location>
</feature>
<dbReference type="Pfam" id="PF21599">
    <property type="entry name" value="ZSWIM3_N"/>
    <property type="match status" value="1"/>
</dbReference>
<keyword evidence="3" id="KW-1185">Reference proteome</keyword>
<sequence>MNNSDSEQPAPQAKNLVKVSLGINLRDEFDTYEDFDKKLKELSKKNFVHFWKRDCRTVEGAKKKTERYIDPKIKYYQLKYSCVHGGRMFKKKNETSQSAKQECEANFYLIATPDGTKLFVKSLNNYHNHEVSESTYLKYFMEEKSKRGRPRKKTKQIKEEVDDEYTSGYIYGKFESDTEEENIHLDSTADYSMGMNVQQYDGSADQSAMIQYDSSSCNQDVNVLPSTKDDDIDQFLKYLGSEIRQIRNKKAIKTLKRKFIALVQKAQDEEDS</sequence>
<accession>A0A8K0DIG9</accession>
<dbReference type="InterPro" id="IPR048325">
    <property type="entry name" value="ZSWIM3_N"/>
</dbReference>